<reference evidence="4" key="1">
    <citation type="journal article" date="2016" name="Nat. Genet.">
        <title>A high-quality carrot genome assembly provides new insights into carotenoid accumulation and asterid genome evolution.</title>
        <authorList>
            <person name="Iorizzo M."/>
            <person name="Ellison S."/>
            <person name="Senalik D."/>
            <person name="Zeng P."/>
            <person name="Satapoomin P."/>
            <person name="Huang J."/>
            <person name="Bowman M."/>
            <person name="Iovene M."/>
            <person name="Sanseverino W."/>
            <person name="Cavagnaro P."/>
            <person name="Yildiz M."/>
            <person name="Macko-Podgorni A."/>
            <person name="Moranska E."/>
            <person name="Grzebelus E."/>
            <person name="Grzebelus D."/>
            <person name="Ashrafi H."/>
            <person name="Zheng Z."/>
            <person name="Cheng S."/>
            <person name="Spooner D."/>
            <person name="Van Deynze A."/>
            <person name="Simon P."/>
        </authorList>
    </citation>
    <scope>NUCLEOTIDE SEQUENCE [LARGE SCALE GENOMIC DNA]</scope>
    <source>
        <tissue evidence="4">Leaf</tissue>
    </source>
</reference>
<comment type="caution">
    <text evidence="4">The sequence shown here is derived from an EMBL/GenBank/DDBJ whole genome shotgun (WGS) entry which is preliminary data.</text>
</comment>
<gene>
    <name evidence="4" type="ORF">DCAR_011899</name>
</gene>
<comment type="pathway">
    <text evidence="2">Protein modification; protein ubiquitination.</text>
</comment>
<dbReference type="Gene3D" id="3.30.710.10">
    <property type="entry name" value="Potassium Channel Kv1.1, Chain A"/>
    <property type="match status" value="1"/>
</dbReference>
<dbReference type="Gramene" id="KZN03143">
    <property type="protein sequence ID" value="KZN03143"/>
    <property type="gene ID" value="DCAR_011899"/>
</dbReference>
<sequence length="284" mass="31958">MDFSSQMDCPICNYSVSPIILRPLRYTICGACYEGARSLIALINKLHNGNNDKGTSKANHVISSYQSSNKGIGNALKWVKEMTEVEEELNEKVRFLGGFVSAFKDHIHTDINVKPGDFGPSIPAHRALLASRSSIFKNMLEPDSYITTDHPPGGTITLAELNYEELQCLLEFLYNGDLSKEKVEKHVYSLSIAADKYEIPYLQRFCESQMLRGLNLSNVLNVLEISDTCSSLNLREEALNFIVRNMGDIIFLPSFEEFALKNPHLTVQITRASFLENKNTRNVI</sequence>
<evidence type="ECO:0000256" key="1">
    <source>
        <dbReference type="ARBA" id="ARBA00002668"/>
    </source>
</evidence>
<evidence type="ECO:0000259" key="3">
    <source>
        <dbReference type="PROSITE" id="PS50097"/>
    </source>
</evidence>
<dbReference type="CDD" id="cd14733">
    <property type="entry name" value="BACK"/>
    <property type="match status" value="1"/>
</dbReference>
<accession>A0A162AM54</accession>
<comment type="function">
    <text evidence="1">May act as a substrate-specific adapter of an E3 ubiquitin-protein ligase complex (CUL3-RBX1-BTB) which mediates the ubiquitination and subsequent proteasomal degradation of target proteins.</text>
</comment>
<dbReference type="PANTHER" id="PTHR47274">
    <property type="entry name" value="BTB/POZ DOMAIN CONTAINING PROTEIN, EXPRESSED-RELATED"/>
    <property type="match status" value="1"/>
</dbReference>
<dbReference type="PROSITE" id="PS50097">
    <property type="entry name" value="BTB"/>
    <property type="match status" value="1"/>
</dbReference>
<evidence type="ECO:0000313" key="4">
    <source>
        <dbReference type="EMBL" id="KZN03143.1"/>
    </source>
</evidence>
<dbReference type="PANTHER" id="PTHR47274:SF1">
    <property type="entry name" value="BTB_POZ DOMAIN CONTAINING PROTEIN, EXPRESSED"/>
    <property type="match status" value="1"/>
</dbReference>
<dbReference type="OMA" id="CEAFICA"/>
<dbReference type="InterPro" id="IPR000210">
    <property type="entry name" value="BTB/POZ_dom"/>
</dbReference>
<dbReference type="InterPro" id="IPR011333">
    <property type="entry name" value="SKP1/BTB/POZ_sf"/>
</dbReference>
<proteinExistence type="predicted"/>
<dbReference type="SMART" id="SM00225">
    <property type="entry name" value="BTB"/>
    <property type="match status" value="1"/>
</dbReference>
<feature type="domain" description="BTB" evidence="3">
    <location>
        <begin position="109"/>
        <end position="182"/>
    </location>
</feature>
<dbReference type="InterPro" id="IPR044784">
    <property type="entry name" value="At1g01640-like"/>
</dbReference>
<name>A0A162AM54_DAUCS</name>
<dbReference type="Gene3D" id="1.25.40.420">
    <property type="match status" value="1"/>
</dbReference>
<organism evidence="4">
    <name type="scientific">Daucus carota subsp. sativus</name>
    <name type="common">Carrot</name>
    <dbReference type="NCBI Taxonomy" id="79200"/>
    <lineage>
        <taxon>Eukaryota</taxon>
        <taxon>Viridiplantae</taxon>
        <taxon>Streptophyta</taxon>
        <taxon>Embryophyta</taxon>
        <taxon>Tracheophyta</taxon>
        <taxon>Spermatophyta</taxon>
        <taxon>Magnoliopsida</taxon>
        <taxon>eudicotyledons</taxon>
        <taxon>Gunneridae</taxon>
        <taxon>Pentapetalae</taxon>
        <taxon>asterids</taxon>
        <taxon>campanulids</taxon>
        <taxon>Apiales</taxon>
        <taxon>Apiaceae</taxon>
        <taxon>Apioideae</taxon>
        <taxon>Scandiceae</taxon>
        <taxon>Daucinae</taxon>
        <taxon>Daucus</taxon>
        <taxon>Daucus sect. Daucus</taxon>
    </lineage>
</organism>
<dbReference type="EMBL" id="LNRQ01000003">
    <property type="protein sequence ID" value="KZN03143.1"/>
    <property type="molecule type" value="Genomic_DNA"/>
</dbReference>
<dbReference type="AlphaFoldDB" id="A0A162AM54"/>
<protein>
    <recommendedName>
        <fullName evidence="3">BTB domain-containing protein</fullName>
    </recommendedName>
</protein>
<dbReference type="SUPFAM" id="SSF54695">
    <property type="entry name" value="POZ domain"/>
    <property type="match status" value="1"/>
</dbReference>
<dbReference type="CDD" id="cd18186">
    <property type="entry name" value="BTB_POZ_ZBTB_KLHL-like"/>
    <property type="match status" value="1"/>
</dbReference>
<dbReference type="Pfam" id="PF00651">
    <property type="entry name" value="BTB"/>
    <property type="match status" value="1"/>
</dbReference>
<dbReference type="STRING" id="79200.A0A162AM54"/>
<evidence type="ECO:0000256" key="2">
    <source>
        <dbReference type="ARBA" id="ARBA00004906"/>
    </source>
</evidence>